<evidence type="ECO:0000313" key="5">
    <source>
        <dbReference type="WBParaSite" id="PgR029_g031_t01"/>
    </source>
</evidence>
<evidence type="ECO:0000256" key="2">
    <source>
        <dbReference type="SAM" id="MobiDB-lite"/>
    </source>
</evidence>
<reference evidence="5 6" key="1">
    <citation type="submission" date="2022-11" db="UniProtKB">
        <authorList>
            <consortium name="WormBaseParasite"/>
        </authorList>
    </citation>
    <scope>IDENTIFICATION</scope>
</reference>
<evidence type="ECO:0000256" key="3">
    <source>
        <dbReference type="SAM" id="Phobius"/>
    </source>
</evidence>
<accession>A0A915B706</accession>
<keyword evidence="3" id="KW-0472">Membrane</keyword>
<dbReference type="WBParaSite" id="PgR029_g031_t01">
    <property type="protein sequence ID" value="PgR029_g031_t01"/>
    <property type="gene ID" value="PgR029_g031"/>
</dbReference>
<dbReference type="Proteomes" id="UP000887569">
    <property type="component" value="Unplaced"/>
</dbReference>
<feature type="region of interest" description="Disordered" evidence="2">
    <location>
        <begin position="272"/>
        <end position="292"/>
    </location>
</feature>
<name>A0A915B706_PARUN</name>
<dbReference type="CDD" id="cd12087">
    <property type="entry name" value="TM_EGFR-like"/>
    <property type="match status" value="1"/>
</dbReference>
<keyword evidence="1" id="KW-0175">Coiled coil</keyword>
<keyword evidence="3" id="KW-1133">Transmembrane helix</keyword>
<dbReference type="AlphaFoldDB" id="A0A915B706"/>
<feature type="coiled-coil region" evidence="1">
    <location>
        <begin position="437"/>
        <end position="464"/>
    </location>
</feature>
<keyword evidence="4" id="KW-1185">Reference proteome</keyword>
<evidence type="ECO:0000256" key="1">
    <source>
        <dbReference type="SAM" id="Coils"/>
    </source>
</evidence>
<dbReference type="WBParaSite" id="PgR029_g031_t02">
    <property type="protein sequence ID" value="PgR029_g031_t02"/>
    <property type="gene ID" value="PgR029_g031"/>
</dbReference>
<proteinExistence type="predicted"/>
<evidence type="ECO:0000313" key="4">
    <source>
        <dbReference type="Proteomes" id="UP000887569"/>
    </source>
</evidence>
<feature type="transmembrane region" description="Helical" evidence="3">
    <location>
        <begin position="314"/>
        <end position="340"/>
    </location>
</feature>
<sequence length="480" mass="56358">IITFIVERFNCSLLFSRTRIIPTQRDDWSIMLFVSEATFLMLIIFADRGVAINEQKSLGNFNDRPQQNNGKLFTNEMENLSTFNALQKYQLKRNFEGNNRKFKKRIKKIQIMRMNFKENDDLINNEESLKILNIKDGITAKNRFNGNEFKNSSELMREQLNERMLNEREKENNNEKEMNAETVGKLLEDGEKIPAPTTANLIEKNSNNEIIKNYFASTDDQVENNDYEEYRYESNNGRASNYIDEIDRNTEDENYITKEEFYNTEIKKQLYKNNHENEESKKGNKRVVDQRNAKPPIYTNGLKMIKRKNRTTSIAPVIVVFLVTLTIFIMLIGLLTFVFIRNRRRNETIAANNATMFGDEVDEWAPDHINATQFGYKGPVQIPFKQPLIMEHELENEKVASIHKENHVAFDDALNEVYEIRSGVEKVIPIKSKNMMITSYEDRQNDMKNKISNIKKESRRVRKEIKGKKMAMKKEGSMRK</sequence>
<organism evidence="4 5">
    <name type="scientific">Parascaris univalens</name>
    <name type="common">Nematode worm</name>
    <dbReference type="NCBI Taxonomy" id="6257"/>
    <lineage>
        <taxon>Eukaryota</taxon>
        <taxon>Metazoa</taxon>
        <taxon>Ecdysozoa</taxon>
        <taxon>Nematoda</taxon>
        <taxon>Chromadorea</taxon>
        <taxon>Rhabditida</taxon>
        <taxon>Spirurina</taxon>
        <taxon>Ascaridomorpha</taxon>
        <taxon>Ascaridoidea</taxon>
        <taxon>Ascarididae</taxon>
        <taxon>Parascaris</taxon>
    </lineage>
</organism>
<protein>
    <submittedName>
        <fullName evidence="5 6">Uncharacterized protein</fullName>
    </submittedName>
</protein>
<evidence type="ECO:0000313" key="6">
    <source>
        <dbReference type="WBParaSite" id="PgR029_g031_t02"/>
    </source>
</evidence>
<keyword evidence="3" id="KW-0812">Transmembrane</keyword>